<evidence type="ECO:0000256" key="1">
    <source>
        <dbReference type="ARBA" id="ARBA00022737"/>
    </source>
</evidence>
<gene>
    <name evidence="4" type="ORF">F5544_13470</name>
</gene>
<dbReference type="Pfam" id="PF20148">
    <property type="entry name" value="DUF6531"/>
    <property type="match status" value="1"/>
</dbReference>
<dbReference type="Pfam" id="PF05593">
    <property type="entry name" value="RHS_repeat"/>
    <property type="match status" value="2"/>
</dbReference>
<dbReference type="InterPro" id="IPR056823">
    <property type="entry name" value="TEN-like_YD-shell"/>
</dbReference>
<proteinExistence type="predicted"/>
<dbReference type="Proteomes" id="UP000503540">
    <property type="component" value="Chromosome"/>
</dbReference>
<dbReference type="SUPFAM" id="SSF63829">
    <property type="entry name" value="Calcium-dependent phosphotriesterase"/>
    <property type="match status" value="1"/>
</dbReference>
<dbReference type="InterPro" id="IPR031325">
    <property type="entry name" value="RHS_repeat"/>
</dbReference>
<dbReference type="InterPro" id="IPR050708">
    <property type="entry name" value="T6SS_VgrG/RHS"/>
</dbReference>
<dbReference type="Gene3D" id="2.180.10.10">
    <property type="entry name" value="RHS repeat-associated core"/>
    <property type="match status" value="4"/>
</dbReference>
<dbReference type="SUPFAM" id="SSF69304">
    <property type="entry name" value="Tricorn protease N-terminal domain"/>
    <property type="match status" value="1"/>
</dbReference>
<dbReference type="InterPro" id="IPR006530">
    <property type="entry name" value="YD"/>
</dbReference>
<dbReference type="NCBIfam" id="TIGR03696">
    <property type="entry name" value="Rhs_assc_core"/>
    <property type="match status" value="1"/>
</dbReference>
<dbReference type="InterPro" id="IPR022385">
    <property type="entry name" value="Rhs_assc_core"/>
</dbReference>
<feature type="domain" description="Teneurin-like YD-shell" evidence="3">
    <location>
        <begin position="804"/>
        <end position="899"/>
    </location>
</feature>
<dbReference type="Pfam" id="PF25023">
    <property type="entry name" value="TEN_YD-shell"/>
    <property type="match status" value="3"/>
</dbReference>
<keyword evidence="5" id="KW-1185">Reference proteome</keyword>
<keyword evidence="1" id="KW-0677">Repeat</keyword>
<dbReference type="PANTHER" id="PTHR32305:SF15">
    <property type="entry name" value="PROTEIN RHSA-RELATED"/>
    <property type="match status" value="1"/>
</dbReference>
<sequence length="1513" mass="167730">MFGTHSGYAYVGSGVHAATGNFTHTVGDLPTPEGLLSWVRTYNSRDDRVSALGRGWTAAHLARIEPEPDGDVLFHDTDGRILRFVRDPSGGYRRPQDLDADLARNDDGRFTLRYFCGEVWLFDGDGRVLFWLYEGRRVDFERDGERLTALIYSAGRRIDLEYGPEGFLSRVRTDDGRAVTYAYDGPLLISVTAADATQTHFTYTDAGLLATVTDPDRVELLTNDYDQAGRVAHQELAGKGGIAIEYDDQRTRVRTTPAGALTVFDHDTTARVVAVTDPLGNRTIFAYNADGRLVDATLPSGARIERGYDANGDLVSSSWAGVAETWTFDDAHRILSDTDGVSATTHFEYSGASHLPVSVTTQSGARTAYRYSNGLVVASTDPDGDTIRFDYDEHRLLVARIDAEGQRTSYRYDAAGRVIEVTTPRQETTTYAYDDAGRPVSVTDPMGGVTRYTYSSAGRLTETVSPGEATTRNTYDELGRLVATTNAMDGTTTFAYDESGNVSTVRRPDGVEATLQHDSLDRITTMTQPDFGTVSYEYDADGNKAVETTPKGATRTTWNRGNPVEVTGPDGAVVRYAYDGINRITSVTAPDGAVWQTNYDDERRTVTSVDPLGAATTEHLTAAGHRHTVIDALGRRTCYRYDKAGRVSEIIDPEGGRTRFTYDGNGRQLAVTTPAGLVTRHEYENGRRIAEVDPRGWITRYEYDARGNLHRIIQPTGATTTYVHSADNRLLRVIDPRGGITRYEHDAADNILSMTDAKGAVTRFEHDRAGRRTAITDPLGRTTRREYDGSGRLAALIMPSGKAIHFSYDAAGRLTRMAGDDGTEVRYEYDRAGRRVAMTDATGTTRYEYDRAGRLTKVIEPDGGEITTTYDKAGQRTELRYPDGATVRYRYDLNGRLVGLRDCAAGEAVYAVDPDGRLITEQLPGGWERHYGYDGGLLAAFEERRANVRAIRTRLVRDPDGRIIEQHDLDAVLEYSYDSSGELVSIAENHDGDRVRRTEIAYDIVGNRTALVRDGQATRYLYDIADQLIAVESTGRRIRYRYNSAGQLSEESDGDIRHRIHYNGLGRPSELERTRAWAAERIVPVFDGDGLLVRLGLRAGDDDAPETTVQYRWNVGESIPPILTQQVHTAVPQANDLAPLGRSLASARFTYGYGRTFATTCHGSVNFARDAYASAISTEATRPWVHASGYDAFGRPDAVEPDRAPLLAPRIPRFGYRGELVLDSLTDLRARLYDSALGRFTTRDPLTVLGQSALANNPYAYVRNDPLNRVDPEGTWSFGFAGLPILPVLQPSFLDPCNGNPNRDNSIGSHLKCFQNQRLLYTRGVFTQAALNGDNDALKDLATRQPRQIERAGQALAIAQLDWNRIGFWDLHPLIGVIPVDYNVDWEVGAPRGMQYGFRIDIMTEEKHMFEVKKWTGIGTVQDVQNQLNDYQSLLAYWSIMTDFSTELQNWAARFDIGSGIGNKLGFSHKWIYVWGLGNRPGHIYVAAEEDVPDCSYQTAMLREPGQRPGQVV</sequence>
<evidence type="ECO:0000313" key="5">
    <source>
        <dbReference type="Proteomes" id="UP000503540"/>
    </source>
</evidence>
<feature type="domain" description="Teneurin-like YD-shell" evidence="3">
    <location>
        <begin position="430"/>
        <end position="609"/>
    </location>
</feature>
<dbReference type="InterPro" id="IPR045351">
    <property type="entry name" value="DUF6531"/>
</dbReference>
<evidence type="ECO:0000259" key="3">
    <source>
        <dbReference type="Pfam" id="PF25023"/>
    </source>
</evidence>
<dbReference type="EMBL" id="CP046172">
    <property type="protein sequence ID" value="QIS10583.1"/>
    <property type="molecule type" value="Genomic_DNA"/>
</dbReference>
<dbReference type="KEGG" id="nah:F5544_13470"/>
<dbReference type="RefSeq" id="WP_167473536.1">
    <property type="nucleotide sequence ID" value="NZ_CP046172.1"/>
</dbReference>
<protein>
    <submittedName>
        <fullName evidence="4">Uncharacterized protein</fullName>
    </submittedName>
</protein>
<dbReference type="NCBIfam" id="TIGR01643">
    <property type="entry name" value="YD_repeat_2x"/>
    <property type="match status" value="16"/>
</dbReference>
<evidence type="ECO:0000259" key="2">
    <source>
        <dbReference type="Pfam" id="PF20148"/>
    </source>
</evidence>
<name>A0A6G9YC44_9NOCA</name>
<dbReference type="PANTHER" id="PTHR32305">
    <property type="match status" value="1"/>
</dbReference>
<accession>A0A6G9YC44</accession>
<evidence type="ECO:0000313" key="4">
    <source>
        <dbReference type="EMBL" id="QIS10583.1"/>
    </source>
</evidence>
<feature type="domain" description="Teneurin-like YD-shell" evidence="3">
    <location>
        <begin position="640"/>
        <end position="802"/>
    </location>
</feature>
<organism evidence="4 5">
    <name type="scientific">Nocardia arthritidis</name>
    <dbReference type="NCBI Taxonomy" id="228602"/>
    <lineage>
        <taxon>Bacteria</taxon>
        <taxon>Bacillati</taxon>
        <taxon>Actinomycetota</taxon>
        <taxon>Actinomycetes</taxon>
        <taxon>Mycobacteriales</taxon>
        <taxon>Nocardiaceae</taxon>
        <taxon>Nocardia</taxon>
    </lineage>
</organism>
<feature type="domain" description="DUF6531" evidence="2">
    <location>
        <begin position="13"/>
        <end position="84"/>
    </location>
</feature>
<reference evidence="4 5" key="1">
    <citation type="journal article" date="2019" name="ACS Chem. Biol.">
        <title>Identification and Mobilization of a Cryptic Antibiotic Biosynthesis Gene Locus from a Human-Pathogenic Nocardia Isolate.</title>
        <authorList>
            <person name="Herisse M."/>
            <person name="Ishida K."/>
            <person name="Porter J.L."/>
            <person name="Howden B."/>
            <person name="Hertweck C."/>
            <person name="Stinear T.P."/>
            <person name="Pidot S.J."/>
        </authorList>
    </citation>
    <scope>NUCLEOTIDE SEQUENCE [LARGE SCALE GENOMIC DNA]</scope>
    <source>
        <strain evidence="4 5">AUSMDU00012717</strain>
    </source>
</reference>